<keyword evidence="1" id="KW-0238">DNA-binding</keyword>
<dbReference type="GO" id="GO:0003677">
    <property type="term" value="F:DNA binding"/>
    <property type="evidence" value="ECO:0007669"/>
    <property type="project" value="UniProtKB-KW"/>
</dbReference>
<dbReference type="PANTHER" id="PTHR19303:SF73">
    <property type="entry name" value="PROTEIN PDC2"/>
    <property type="match status" value="1"/>
</dbReference>
<dbReference type="Proteomes" id="UP000684084">
    <property type="component" value="Unassembled WGS sequence"/>
</dbReference>
<dbReference type="OrthoDB" id="2433378at2759"/>
<evidence type="ECO:0000256" key="1">
    <source>
        <dbReference type="ARBA" id="ARBA00023125"/>
    </source>
</evidence>
<dbReference type="SMART" id="SM00674">
    <property type="entry name" value="CENPB"/>
    <property type="match status" value="1"/>
</dbReference>
<gene>
    <name evidence="3" type="ORF">CHRIB12_LOCUS21655</name>
</gene>
<comment type="caution">
    <text evidence="3">The sequence shown here is derived from an EMBL/GenBank/DDBJ whole genome shotgun (WGS) entry which is preliminary data.</text>
</comment>
<feature type="domain" description="HTH CENPB-type" evidence="2">
    <location>
        <begin position="43"/>
        <end position="115"/>
    </location>
</feature>
<sequence>MRSTRSLVNFKPKKNGVRVDESTITRILKSKNKRLGTEIANPEAKRHKSVLVPELELALKEFVLNYQHKTILSDSVLTEKAKQLADELNVPQGTLQFSSGWLQKFKDRNNIRQVKLQGEADSADIDAIAEALPLIRK</sequence>
<accession>A0A916EIC6</accession>
<evidence type="ECO:0000313" key="3">
    <source>
        <dbReference type="EMBL" id="CAB5390735.1"/>
    </source>
</evidence>
<dbReference type="Pfam" id="PF03221">
    <property type="entry name" value="HTH_Tnp_Tc5"/>
    <property type="match status" value="1"/>
</dbReference>
<organism evidence="3 4">
    <name type="scientific">Rhizophagus irregularis</name>
    <dbReference type="NCBI Taxonomy" id="588596"/>
    <lineage>
        <taxon>Eukaryota</taxon>
        <taxon>Fungi</taxon>
        <taxon>Fungi incertae sedis</taxon>
        <taxon>Mucoromycota</taxon>
        <taxon>Glomeromycotina</taxon>
        <taxon>Glomeromycetes</taxon>
        <taxon>Glomerales</taxon>
        <taxon>Glomeraceae</taxon>
        <taxon>Rhizophagus</taxon>
    </lineage>
</organism>
<reference evidence="3" key="1">
    <citation type="submission" date="2020-05" db="EMBL/GenBank/DDBJ databases">
        <authorList>
            <person name="Rincon C."/>
            <person name="Sanders R I."/>
            <person name="Robbins C."/>
            <person name="Chaturvedi A."/>
        </authorList>
    </citation>
    <scope>NUCLEOTIDE SEQUENCE</scope>
    <source>
        <strain evidence="3">CHB12</strain>
    </source>
</reference>
<name>A0A916EIC6_9GLOM</name>
<protein>
    <recommendedName>
        <fullName evidence="2">HTH CENPB-type domain-containing protein</fullName>
    </recommendedName>
</protein>
<dbReference type="AlphaFoldDB" id="A0A916EIC6"/>
<proteinExistence type="predicted"/>
<dbReference type="InterPro" id="IPR006600">
    <property type="entry name" value="HTH_CenpB_DNA-bd_dom"/>
</dbReference>
<dbReference type="InterPro" id="IPR050863">
    <property type="entry name" value="CenT-Element_Derived"/>
</dbReference>
<evidence type="ECO:0000259" key="2">
    <source>
        <dbReference type="PROSITE" id="PS51253"/>
    </source>
</evidence>
<dbReference type="EMBL" id="CAGKOT010000070">
    <property type="protein sequence ID" value="CAB5390735.1"/>
    <property type="molecule type" value="Genomic_DNA"/>
</dbReference>
<evidence type="ECO:0000313" key="4">
    <source>
        <dbReference type="Proteomes" id="UP000684084"/>
    </source>
</evidence>
<dbReference type="PROSITE" id="PS51253">
    <property type="entry name" value="HTH_CENPB"/>
    <property type="match status" value="1"/>
</dbReference>
<dbReference type="PANTHER" id="PTHR19303">
    <property type="entry name" value="TRANSPOSON"/>
    <property type="match status" value="1"/>
</dbReference>
<dbReference type="GO" id="GO:0005634">
    <property type="term" value="C:nucleus"/>
    <property type="evidence" value="ECO:0007669"/>
    <property type="project" value="TreeGrafter"/>
</dbReference>